<keyword evidence="3" id="KW-1185">Reference proteome</keyword>
<name>A0A2P8DDD2_9BACT</name>
<accession>A0A2P8DDD2</accession>
<organism evidence="2 3">
    <name type="scientific">Taibaiella chishuiensis</name>
    <dbReference type="NCBI Taxonomy" id="1434707"/>
    <lineage>
        <taxon>Bacteria</taxon>
        <taxon>Pseudomonadati</taxon>
        <taxon>Bacteroidota</taxon>
        <taxon>Chitinophagia</taxon>
        <taxon>Chitinophagales</taxon>
        <taxon>Chitinophagaceae</taxon>
        <taxon>Taibaiella</taxon>
    </lineage>
</organism>
<dbReference type="PROSITE" id="PS51186">
    <property type="entry name" value="GNAT"/>
    <property type="match status" value="1"/>
</dbReference>
<dbReference type="AlphaFoldDB" id="A0A2P8DDD2"/>
<proteinExistence type="predicted"/>
<dbReference type="EMBL" id="PYGD01000001">
    <property type="protein sequence ID" value="PSK95177.1"/>
    <property type="molecule type" value="Genomic_DNA"/>
</dbReference>
<dbReference type="Pfam" id="PF13480">
    <property type="entry name" value="Acetyltransf_6"/>
    <property type="match status" value="1"/>
</dbReference>
<feature type="domain" description="N-acetyltransferase" evidence="1">
    <location>
        <begin position="161"/>
        <end position="310"/>
    </location>
</feature>
<dbReference type="PANTHER" id="PTHR36174:SF1">
    <property type="entry name" value="LIPID II:GLYCINE GLYCYLTRANSFERASE"/>
    <property type="match status" value="1"/>
</dbReference>
<keyword evidence="2" id="KW-0808">Transferase</keyword>
<protein>
    <submittedName>
        <fullName evidence="2">CelD/BcsL family acetyltransferase involved in cellulose biosynthesis</fullName>
    </submittedName>
</protein>
<dbReference type="SUPFAM" id="SSF55729">
    <property type="entry name" value="Acyl-CoA N-acyltransferases (Nat)"/>
    <property type="match status" value="1"/>
</dbReference>
<reference evidence="2 3" key="1">
    <citation type="submission" date="2018-03" db="EMBL/GenBank/DDBJ databases">
        <title>Genomic Encyclopedia of Type Strains, Phase III (KMG-III): the genomes of soil and plant-associated and newly described type strains.</title>
        <authorList>
            <person name="Whitman W."/>
        </authorList>
    </citation>
    <scope>NUCLEOTIDE SEQUENCE [LARGE SCALE GENOMIC DNA]</scope>
    <source>
        <strain evidence="2 3">CGMCC 1.12700</strain>
    </source>
</reference>
<dbReference type="Proteomes" id="UP000240572">
    <property type="component" value="Unassembled WGS sequence"/>
</dbReference>
<dbReference type="InterPro" id="IPR038740">
    <property type="entry name" value="BioF2-like_GNAT_dom"/>
</dbReference>
<dbReference type="InterPro" id="IPR000182">
    <property type="entry name" value="GNAT_dom"/>
</dbReference>
<comment type="caution">
    <text evidence="2">The sequence shown here is derived from an EMBL/GenBank/DDBJ whole genome shotgun (WGS) entry which is preliminary data.</text>
</comment>
<dbReference type="GO" id="GO:0016747">
    <property type="term" value="F:acyltransferase activity, transferring groups other than amino-acyl groups"/>
    <property type="evidence" value="ECO:0007669"/>
    <property type="project" value="InterPro"/>
</dbReference>
<evidence type="ECO:0000313" key="3">
    <source>
        <dbReference type="Proteomes" id="UP000240572"/>
    </source>
</evidence>
<evidence type="ECO:0000259" key="1">
    <source>
        <dbReference type="PROSITE" id="PS51186"/>
    </source>
</evidence>
<dbReference type="InterPro" id="IPR016181">
    <property type="entry name" value="Acyl_CoA_acyltransferase"/>
</dbReference>
<dbReference type="Gene3D" id="3.40.630.30">
    <property type="match status" value="1"/>
</dbReference>
<gene>
    <name evidence="2" type="ORF">B0I18_1011343</name>
</gene>
<dbReference type="PANTHER" id="PTHR36174">
    <property type="entry name" value="LIPID II:GLYCINE GLYCYLTRANSFERASE"/>
    <property type="match status" value="1"/>
</dbReference>
<dbReference type="InterPro" id="IPR050644">
    <property type="entry name" value="PG_Glycine_Bridge_Synth"/>
</dbReference>
<evidence type="ECO:0000313" key="2">
    <source>
        <dbReference type="EMBL" id="PSK95177.1"/>
    </source>
</evidence>
<sequence>MTPKEQYRNFEKLQELPLFFQPWWLDTVCSAWDVALTEEKGVITGVMPYQLEKKSGLVIIRNPDMTPYLGPFFFYPEKLDAQEKTTWEDRVLKDLLGQLPRYDSCNVLGLPGQDNFLSFYQRGFKYTSLLTYHIDLGQPEAKLYAAVHRNHRYLIKQAQPLHTTDEGPDYLEELLELHYGTFSRKKKKYTYSREFLVRMIEASLRAGQGKILVAKDGNQQVVAGLLLLWDGHTMYLLISAVAKDTAHPGVVRLLIWEAICLARRMGLRIFDFEGSMDPGIEPFFRRFGGSRQYYLYCIHHRSLIWKIKRTLLG</sequence>
<dbReference type="RefSeq" id="WP_181358356.1">
    <property type="nucleotide sequence ID" value="NZ_PYGD01000001.1"/>
</dbReference>